<name>A0A426Z9R4_ENSVE</name>
<dbReference type="AlphaFoldDB" id="A0A426Z9R4"/>
<protein>
    <submittedName>
        <fullName evidence="2">Uncharacterized protein</fullName>
    </submittedName>
</protein>
<sequence length="230" mass="25365">MIMSPTGHDRMCCIAMNYSTMIRYTMSPHGDISIAYIFSCDELGLHLLHVWPLLTPRRASVISDFWLTSLAIYLQTTISFGLLRLAEQLVPCSVPANALVRLDPSPIQSPLHPSSQVRASGRGSDDVVGTRRETCRKLAEGIRGLLGVHLELTERIRGMPRVRQKLVEGKSLLGVCRELAEGDQELARMASGAYRKKTKRLTGRSSGVTKKLTGSQVGLARLDDHIGEID</sequence>
<feature type="compositionally biased region" description="Polar residues" evidence="1">
    <location>
        <begin position="109"/>
        <end position="118"/>
    </location>
</feature>
<comment type="caution">
    <text evidence="2">The sequence shown here is derived from an EMBL/GenBank/DDBJ whole genome shotgun (WGS) entry which is preliminary data.</text>
</comment>
<accession>A0A426Z9R4</accession>
<evidence type="ECO:0000313" key="3">
    <source>
        <dbReference type="Proteomes" id="UP000287651"/>
    </source>
</evidence>
<evidence type="ECO:0000313" key="2">
    <source>
        <dbReference type="EMBL" id="RRT60740.1"/>
    </source>
</evidence>
<dbReference type="Proteomes" id="UP000287651">
    <property type="component" value="Unassembled WGS sequence"/>
</dbReference>
<organism evidence="2 3">
    <name type="scientific">Ensete ventricosum</name>
    <name type="common">Abyssinian banana</name>
    <name type="synonym">Musa ensete</name>
    <dbReference type="NCBI Taxonomy" id="4639"/>
    <lineage>
        <taxon>Eukaryota</taxon>
        <taxon>Viridiplantae</taxon>
        <taxon>Streptophyta</taxon>
        <taxon>Embryophyta</taxon>
        <taxon>Tracheophyta</taxon>
        <taxon>Spermatophyta</taxon>
        <taxon>Magnoliopsida</taxon>
        <taxon>Liliopsida</taxon>
        <taxon>Zingiberales</taxon>
        <taxon>Musaceae</taxon>
        <taxon>Ensete</taxon>
    </lineage>
</organism>
<dbReference type="EMBL" id="AMZH03007662">
    <property type="protein sequence ID" value="RRT60740.1"/>
    <property type="molecule type" value="Genomic_DNA"/>
</dbReference>
<evidence type="ECO:0000256" key="1">
    <source>
        <dbReference type="SAM" id="MobiDB-lite"/>
    </source>
</evidence>
<feature type="region of interest" description="Disordered" evidence="1">
    <location>
        <begin position="109"/>
        <end position="130"/>
    </location>
</feature>
<reference evidence="2 3" key="1">
    <citation type="journal article" date="2014" name="Agronomy (Basel)">
        <title>A Draft Genome Sequence for Ensete ventricosum, the Drought-Tolerant Tree Against Hunger.</title>
        <authorList>
            <person name="Harrison J."/>
            <person name="Moore K.A."/>
            <person name="Paszkiewicz K."/>
            <person name="Jones T."/>
            <person name="Grant M."/>
            <person name="Ambacheew D."/>
            <person name="Muzemil S."/>
            <person name="Studholme D.J."/>
        </authorList>
    </citation>
    <scope>NUCLEOTIDE SEQUENCE [LARGE SCALE GENOMIC DNA]</scope>
</reference>
<gene>
    <name evidence="2" type="ORF">B296_00009578</name>
</gene>
<proteinExistence type="predicted"/>